<evidence type="ECO:0000259" key="4">
    <source>
        <dbReference type="PROSITE" id="PS51077"/>
    </source>
</evidence>
<dbReference type="Pfam" id="PF09339">
    <property type="entry name" value="HTH_IclR"/>
    <property type="match status" value="1"/>
</dbReference>
<keyword evidence="7" id="KW-1185">Reference proteome</keyword>
<dbReference type="InterPro" id="IPR014757">
    <property type="entry name" value="Tscrpt_reg_IclR_C"/>
</dbReference>
<evidence type="ECO:0000256" key="3">
    <source>
        <dbReference type="ARBA" id="ARBA00023163"/>
    </source>
</evidence>
<evidence type="ECO:0000256" key="1">
    <source>
        <dbReference type="ARBA" id="ARBA00023015"/>
    </source>
</evidence>
<dbReference type="EMBL" id="UGQT01000001">
    <property type="protein sequence ID" value="STZ60184.1"/>
    <property type="molecule type" value="Genomic_DNA"/>
</dbReference>
<dbReference type="InterPro" id="IPR029016">
    <property type="entry name" value="GAF-like_dom_sf"/>
</dbReference>
<keyword evidence="1" id="KW-0805">Transcription regulation</keyword>
<dbReference type="PROSITE" id="PS51078">
    <property type="entry name" value="ICLR_ED"/>
    <property type="match status" value="1"/>
</dbReference>
<dbReference type="GO" id="GO:0003677">
    <property type="term" value="F:DNA binding"/>
    <property type="evidence" value="ECO:0007669"/>
    <property type="project" value="UniProtKB-KW"/>
</dbReference>
<dbReference type="InterPro" id="IPR036388">
    <property type="entry name" value="WH-like_DNA-bd_sf"/>
</dbReference>
<organism evidence="6 7">
    <name type="scientific">Mycolicibacterium tokaiense</name>
    <dbReference type="NCBI Taxonomy" id="39695"/>
    <lineage>
        <taxon>Bacteria</taxon>
        <taxon>Bacillati</taxon>
        <taxon>Actinomycetota</taxon>
        <taxon>Actinomycetes</taxon>
        <taxon>Mycobacteriales</taxon>
        <taxon>Mycobacteriaceae</taxon>
        <taxon>Mycolicibacterium</taxon>
    </lineage>
</organism>
<dbReference type="PANTHER" id="PTHR30136:SF35">
    <property type="entry name" value="HTH-TYPE TRANSCRIPTIONAL REGULATOR RV1719"/>
    <property type="match status" value="1"/>
</dbReference>
<dbReference type="Proteomes" id="UP000254978">
    <property type="component" value="Unassembled WGS sequence"/>
</dbReference>
<gene>
    <name evidence="6" type="primary">srpS</name>
    <name evidence="6" type="ORF">NCTC10821_03722</name>
</gene>
<proteinExistence type="predicted"/>
<dbReference type="InterPro" id="IPR005471">
    <property type="entry name" value="Tscrpt_reg_IclR_N"/>
</dbReference>
<evidence type="ECO:0000256" key="2">
    <source>
        <dbReference type="ARBA" id="ARBA00023125"/>
    </source>
</evidence>
<dbReference type="OrthoDB" id="7274111at2"/>
<dbReference type="InterPro" id="IPR050707">
    <property type="entry name" value="HTH_MetabolicPath_Reg"/>
</dbReference>
<dbReference type="Gene3D" id="1.10.10.10">
    <property type="entry name" value="Winged helix-like DNA-binding domain superfamily/Winged helix DNA-binding domain"/>
    <property type="match status" value="1"/>
</dbReference>
<dbReference type="Gene3D" id="3.30.450.40">
    <property type="match status" value="2"/>
</dbReference>
<dbReference type="GO" id="GO:0045892">
    <property type="term" value="P:negative regulation of DNA-templated transcription"/>
    <property type="evidence" value="ECO:0007669"/>
    <property type="project" value="TreeGrafter"/>
</dbReference>
<keyword evidence="2" id="KW-0238">DNA-binding</keyword>
<evidence type="ECO:0000313" key="6">
    <source>
        <dbReference type="EMBL" id="STZ60184.1"/>
    </source>
</evidence>
<dbReference type="Pfam" id="PF01614">
    <property type="entry name" value="IclR_C"/>
    <property type="match status" value="2"/>
</dbReference>
<feature type="domain" description="HTH iclR-type" evidence="4">
    <location>
        <begin position="12"/>
        <end position="73"/>
    </location>
</feature>
<dbReference type="RefSeq" id="WP_115279439.1">
    <property type="nucleotide sequence ID" value="NZ_AP022600.1"/>
</dbReference>
<dbReference type="SMART" id="SM00346">
    <property type="entry name" value="HTH_ICLR"/>
    <property type="match status" value="1"/>
</dbReference>
<dbReference type="SUPFAM" id="SSF55781">
    <property type="entry name" value="GAF domain-like"/>
    <property type="match status" value="1"/>
</dbReference>
<evidence type="ECO:0000259" key="5">
    <source>
        <dbReference type="PROSITE" id="PS51078"/>
    </source>
</evidence>
<accession>A0A378TI17</accession>
<dbReference type="PANTHER" id="PTHR30136">
    <property type="entry name" value="HELIX-TURN-HELIX TRANSCRIPTIONAL REGULATOR, ICLR FAMILY"/>
    <property type="match status" value="1"/>
</dbReference>
<keyword evidence="3" id="KW-0804">Transcription</keyword>
<dbReference type="GO" id="GO:0003700">
    <property type="term" value="F:DNA-binding transcription factor activity"/>
    <property type="evidence" value="ECO:0007669"/>
    <property type="project" value="TreeGrafter"/>
</dbReference>
<dbReference type="SUPFAM" id="SSF46785">
    <property type="entry name" value="Winged helix' DNA-binding domain"/>
    <property type="match status" value="1"/>
</dbReference>
<name>A0A378TI17_9MYCO</name>
<dbReference type="PROSITE" id="PS51077">
    <property type="entry name" value="HTH_ICLR"/>
    <property type="match status" value="1"/>
</dbReference>
<protein>
    <submittedName>
        <fullName evidence="6">Regulatory proteins IclR</fullName>
    </submittedName>
</protein>
<dbReference type="InterPro" id="IPR036390">
    <property type="entry name" value="WH_DNA-bd_sf"/>
</dbReference>
<sequence>MAPPDENRPDGVGVLRRAAAALDEIATAPGQLRLVDLEARLGWPKSTVRRLVVGLAEIGYADVDDQGRYRLGDRLLGLTHSDSAQLVATFRSILDEIASATGETVDLSVLRGDQMWFIDQVESAHRLRAVSAVGERFPLDCTANGKAAVAALGGAESDIAFDRDEHTVGISAAGIALRLPGGQVVAISVPAPSDRFRAREQVIVAALRAALKSARYLQDTAQ</sequence>
<dbReference type="AlphaFoldDB" id="A0A378TI17"/>
<evidence type="ECO:0000313" key="7">
    <source>
        <dbReference type="Proteomes" id="UP000254978"/>
    </source>
</evidence>
<feature type="domain" description="IclR-ED" evidence="5">
    <location>
        <begin position="67"/>
        <end position="222"/>
    </location>
</feature>
<reference evidence="6 7" key="1">
    <citation type="submission" date="2018-06" db="EMBL/GenBank/DDBJ databases">
        <authorList>
            <consortium name="Pathogen Informatics"/>
            <person name="Doyle S."/>
        </authorList>
    </citation>
    <scope>NUCLEOTIDE SEQUENCE [LARGE SCALE GENOMIC DNA]</scope>
    <source>
        <strain evidence="6 7">NCTC10821</strain>
    </source>
</reference>